<dbReference type="EMBL" id="FWZX01000075">
    <property type="protein sequence ID" value="SMF85922.1"/>
    <property type="molecule type" value="Genomic_DNA"/>
</dbReference>
<evidence type="ECO:0000313" key="2">
    <source>
        <dbReference type="Proteomes" id="UP000192917"/>
    </source>
</evidence>
<keyword evidence="2" id="KW-1185">Reference proteome</keyword>
<feature type="non-terminal residue" evidence="1">
    <location>
        <position position="102"/>
    </location>
</feature>
<dbReference type="RefSeq" id="WP_200808731.1">
    <property type="nucleotide sequence ID" value="NZ_FWZX01000075.1"/>
</dbReference>
<sequence length="102" mass="10636">MKLSLIIEAIDRITTPVRRVQQQIDRLAEPVRRVGGAFDRLGEAGGLGRVSAAIGGISDRARGLAGALGQVGGRLALLSGGSALGGLFLFKSQFLDTATEFE</sequence>
<evidence type="ECO:0000313" key="1">
    <source>
        <dbReference type="EMBL" id="SMF85922.1"/>
    </source>
</evidence>
<dbReference type="AlphaFoldDB" id="A0A1Y6CYH9"/>
<dbReference type="STRING" id="560819.SAMN05428998_1751"/>
<reference evidence="1 2" key="1">
    <citation type="submission" date="2017-04" db="EMBL/GenBank/DDBJ databases">
        <authorList>
            <person name="Afonso C.L."/>
            <person name="Miller P.J."/>
            <person name="Scott M.A."/>
            <person name="Spackman E."/>
            <person name="Goraichik I."/>
            <person name="Dimitrov K.M."/>
            <person name="Suarez D.L."/>
            <person name="Swayne D.E."/>
        </authorList>
    </citation>
    <scope>NUCLEOTIDE SEQUENCE [LARGE SCALE GENOMIC DNA]</scope>
    <source>
        <strain evidence="1 2">USBA 355</strain>
    </source>
</reference>
<proteinExistence type="predicted"/>
<organism evidence="1 2">
    <name type="scientific">Tistlia consotensis USBA 355</name>
    <dbReference type="NCBI Taxonomy" id="560819"/>
    <lineage>
        <taxon>Bacteria</taxon>
        <taxon>Pseudomonadati</taxon>
        <taxon>Pseudomonadota</taxon>
        <taxon>Alphaproteobacteria</taxon>
        <taxon>Rhodospirillales</taxon>
        <taxon>Rhodovibrionaceae</taxon>
        <taxon>Tistlia</taxon>
    </lineage>
</organism>
<protein>
    <submittedName>
        <fullName evidence="1">Uncharacterized protein</fullName>
    </submittedName>
</protein>
<accession>A0A1Y6CYH9</accession>
<name>A0A1Y6CYH9_9PROT</name>
<gene>
    <name evidence="1" type="ORF">SAMN05428998_1751</name>
</gene>
<dbReference type="Proteomes" id="UP000192917">
    <property type="component" value="Unassembled WGS sequence"/>
</dbReference>